<dbReference type="FunFam" id="3.40.640.10:FF:000027">
    <property type="entry name" value="Serine--pyruvate aminotransferase, mitochondrial"/>
    <property type="match status" value="1"/>
</dbReference>
<evidence type="ECO:0000256" key="7">
    <source>
        <dbReference type="PIRSR" id="PIRSR000524-1"/>
    </source>
</evidence>
<organism evidence="12 13">
    <name type="scientific">Bombyx mori</name>
    <name type="common">Silk moth</name>
    <dbReference type="NCBI Taxonomy" id="7091"/>
    <lineage>
        <taxon>Eukaryota</taxon>
        <taxon>Metazoa</taxon>
        <taxon>Ecdysozoa</taxon>
        <taxon>Arthropoda</taxon>
        <taxon>Hexapoda</taxon>
        <taxon>Insecta</taxon>
        <taxon>Pterygota</taxon>
        <taxon>Neoptera</taxon>
        <taxon>Endopterygota</taxon>
        <taxon>Lepidoptera</taxon>
        <taxon>Glossata</taxon>
        <taxon>Ditrysia</taxon>
        <taxon>Bombycoidea</taxon>
        <taxon>Bombycidae</taxon>
        <taxon>Bombycinae</taxon>
        <taxon>Bombyx</taxon>
    </lineage>
</organism>
<proteinExistence type="inferred from homology"/>
<dbReference type="InterPro" id="IPR020578">
    <property type="entry name" value="Aminotrans_V_PyrdxlP_BS"/>
</dbReference>
<evidence type="ECO:0000256" key="1">
    <source>
        <dbReference type="ARBA" id="ARBA00001933"/>
    </source>
</evidence>
<dbReference type="InterPro" id="IPR015421">
    <property type="entry name" value="PyrdxlP-dep_Trfase_major"/>
</dbReference>
<accession>A0A8R2LVJ8</accession>
<dbReference type="PANTHER" id="PTHR21152:SF40">
    <property type="entry name" value="ALANINE--GLYOXYLATE AMINOTRANSFERASE"/>
    <property type="match status" value="1"/>
</dbReference>
<dbReference type="GO" id="GO:0019265">
    <property type="term" value="P:glycine biosynthetic process, by transamination of glyoxylate"/>
    <property type="evidence" value="ECO:0007669"/>
    <property type="project" value="TreeGrafter"/>
</dbReference>
<dbReference type="SUPFAM" id="SSF53383">
    <property type="entry name" value="PLP-dependent transferases"/>
    <property type="match status" value="1"/>
</dbReference>
<dbReference type="GO" id="GO:0008453">
    <property type="term" value="F:alanine-glyoxylate transaminase activity"/>
    <property type="evidence" value="ECO:0007669"/>
    <property type="project" value="UniProtKB-EC"/>
</dbReference>
<evidence type="ECO:0000256" key="3">
    <source>
        <dbReference type="ARBA" id="ARBA00022576"/>
    </source>
</evidence>
<evidence type="ECO:0000256" key="10">
    <source>
        <dbReference type="RuleBase" id="RU004504"/>
    </source>
</evidence>
<dbReference type="Proteomes" id="UP000005204">
    <property type="component" value="Unassembled WGS sequence"/>
</dbReference>
<comment type="similarity">
    <text evidence="2 6 9">Belongs to the class-V pyridoxal-phosphate-dependent aminotransferase family.</text>
</comment>
<dbReference type="InterPro" id="IPR015424">
    <property type="entry name" value="PyrdxlP-dep_Trfase"/>
</dbReference>
<dbReference type="Pfam" id="PF00266">
    <property type="entry name" value="Aminotran_5"/>
    <property type="match status" value="1"/>
</dbReference>
<evidence type="ECO:0000313" key="13">
    <source>
        <dbReference type="Proteomes" id="UP000005204"/>
    </source>
</evidence>
<reference evidence="13" key="1">
    <citation type="journal article" date="2008" name="Insect Biochem. Mol. Biol.">
        <title>The genome of a lepidopteran model insect, the silkworm Bombyx mori.</title>
        <authorList>
            <consortium name="International Silkworm Genome Consortium"/>
        </authorList>
    </citation>
    <scope>NUCLEOTIDE SEQUENCE [LARGE SCALE GENOMIC DNA]</scope>
    <source>
        <strain evidence="13">p50T</strain>
    </source>
</reference>
<evidence type="ECO:0000256" key="5">
    <source>
        <dbReference type="ARBA" id="ARBA00022898"/>
    </source>
</evidence>
<evidence type="ECO:0000256" key="4">
    <source>
        <dbReference type="ARBA" id="ARBA00022679"/>
    </source>
</evidence>
<evidence type="ECO:0000256" key="8">
    <source>
        <dbReference type="PIRSR" id="PIRSR000524-50"/>
    </source>
</evidence>
<dbReference type="Gene3D" id="3.90.1150.10">
    <property type="entry name" value="Aspartate Aminotransferase, domain 1"/>
    <property type="match status" value="1"/>
</dbReference>
<dbReference type="GO" id="GO:0004760">
    <property type="term" value="F:L-serine-pyruvate transaminase activity"/>
    <property type="evidence" value="ECO:0007669"/>
    <property type="project" value="TreeGrafter"/>
</dbReference>
<dbReference type="AlphaFoldDB" id="A0A8R2LVJ8"/>
<comment type="catalytic activity">
    <reaction evidence="6">
        <text>glyoxylate + L-alanine = glycine + pyruvate</text>
        <dbReference type="Rhea" id="RHEA:24248"/>
        <dbReference type="ChEBI" id="CHEBI:15361"/>
        <dbReference type="ChEBI" id="CHEBI:36655"/>
        <dbReference type="ChEBI" id="CHEBI:57305"/>
        <dbReference type="ChEBI" id="CHEBI:57972"/>
        <dbReference type="EC" id="2.6.1.44"/>
    </reaction>
</comment>
<evidence type="ECO:0000313" key="12">
    <source>
        <dbReference type="EnsemblMetazoa" id="XP_037868185.1"/>
    </source>
</evidence>
<sequence>MRRLITTNMTEIKLTVQAPTLVNRDFVKPTLCGPGPCDVWPSVNEALTKPVISPICDEHFYVLDDIRAGLKYVFQTNCDTVLALSGSGHGGMETVINNLVGPGETLLVAKRGFWCERALEMAKRYGINTITTTVPMNETFSLQQLENELRKHRPTALFIVHGDSSTGIVQNLKSVGELCQRYGTLLLVDTVVSLVGVPFFMDDWKIDAVYTSTQKAFSGPAGISPVAFSDRALNKINNRTHQPPFYFDVKLLSQQWNCYGSTRVYHHTLSSPLLWALRQCLQEVIKETLPRSWARHAATTKHFLKRVEQLSLKTFVPKPEDRLMTVTTVVLPKGYDYLQFSKYMREKYNILIFPGIGQTVGKTLRIGLMGVNSTIQVADAVADAVAGTLIALKKSSL</sequence>
<dbReference type="GO" id="GO:0005777">
    <property type="term" value="C:peroxisome"/>
    <property type="evidence" value="ECO:0007669"/>
    <property type="project" value="TreeGrafter"/>
</dbReference>
<reference evidence="12" key="2">
    <citation type="submission" date="2022-06" db="UniProtKB">
        <authorList>
            <consortium name="EnsemblMetazoa"/>
        </authorList>
    </citation>
    <scope>IDENTIFICATION</scope>
    <source>
        <strain evidence="12">p50T (Dazao)</strain>
    </source>
</reference>
<name>A0A8R2LVJ8_BOMMO</name>
<feature type="binding site" evidence="7">
    <location>
        <position position="365"/>
    </location>
    <ligand>
        <name>substrate</name>
    </ligand>
</feature>
<dbReference type="InterPro" id="IPR015422">
    <property type="entry name" value="PyrdxlP-dep_Trfase_small"/>
</dbReference>
<evidence type="ECO:0000256" key="2">
    <source>
        <dbReference type="ARBA" id="ARBA00009236"/>
    </source>
</evidence>
<protein>
    <recommendedName>
        <fullName evidence="6">Alanine--glyoxylate aminotransferase</fullName>
        <ecNumber evidence="6">2.6.1.44</ecNumber>
    </recommendedName>
</protein>
<dbReference type="Gene3D" id="3.40.640.10">
    <property type="entry name" value="Type I PLP-dependent aspartate aminotransferase-like (Major domain)"/>
    <property type="match status" value="1"/>
</dbReference>
<evidence type="ECO:0000256" key="9">
    <source>
        <dbReference type="RuleBase" id="RU004075"/>
    </source>
</evidence>
<dbReference type="PANTHER" id="PTHR21152">
    <property type="entry name" value="AMINOTRANSFERASE CLASS V"/>
    <property type="match status" value="1"/>
</dbReference>
<dbReference type="PIRSF" id="PIRSF000524">
    <property type="entry name" value="SPT"/>
    <property type="match status" value="1"/>
</dbReference>
<dbReference type="EC" id="2.6.1.44" evidence="6"/>
<keyword evidence="3" id="KW-0032">Aminotransferase</keyword>
<keyword evidence="4" id="KW-0808">Transferase</keyword>
<keyword evidence="5 6" id="KW-0663">Pyridoxal phosphate</keyword>
<dbReference type="PROSITE" id="PS00595">
    <property type="entry name" value="AA_TRANSFER_CLASS_5"/>
    <property type="match status" value="1"/>
</dbReference>
<evidence type="ECO:0000256" key="6">
    <source>
        <dbReference type="PIRNR" id="PIRNR000524"/>
    </source>
</evidence>
<dbReference type="InterPro" id="IPR000192">
    <property type="entry name" value="Aminotrans_V_dom"/>
</dbReference>
<feature type="modified residue" description="N6-(pyridoxal phosphate)lysine" evidence="8">
    <location>
        <position position="215"/>
    </location>
</feature>
<dbReference type="InterPro" id="IPR024169">
    <property type="entry name" value="SP_NH2Trfase/AEP_transaminase"/>
</dbReference>
<comment type="cofactor">
    <cofactor evidence="1 6 8 10">
        <name>pyridoxal 5'-phosphate</name>
        <dbReference type="ChEBI" id="CHEBI:597326"/>
    </cofactor>
</comment>
<keyword evidence="13" id="KW-1185">Reference proteome</keyword>
<dbReference type="EnsemblMetazoa" id="XM_038012257.1">
    <property type="protein sequence ID" value="XP_037868185.1"/>
    <property type="gene ID" value="LOC101737836"/>
</dbReference>
<feature type="domain" description="Aminotransferase class V" evidence="11">
    <location>
        <begin position="63"/>
        <end position="368"/>
    </location>
</feature>
<evidence type="ECO:0000259" key="11">
    <source>
        <dbReference type="Pfam" id="PF00266"/>
    </source>
</evidence>